<proteinExistence type="predicted"/>
<organism evidence="1 2">
    <name type="scientific">Sodiomyces alkalinus (strain CBS 110278 / VKM F-3762 / F11)</name>
    <name type="common">Alkaliphilic filamentous fungus</name>
    <dbReference type="NCBI Taxonomy" id="1314773"/>
    <lineage>
        <taxon>Eukaryota</taxon>
        <taxon>Fungi</taxon>
        <taxon>Dikarya</taxon>
        <taxon>Ascomycota</taxon>
        <taxon>Pezizomycotina</taxon>
        <taxon>Sordariomycetes</taxon>
        <taxon>Hypocreomycetidae</taxon>
        <taxon>Glomerellales</taxon>
        <taxon>Plectosphaerellaceae</taxon>
        <taxon>Sodiomyces</taxon>
    </lineage>
</organism>
<dbReference type="GeneID" id="39582963"/>
<reference evidence="1 2" key="1">
    <citation type="journal article" date="2018" name="Mol. Ecol.">
        <title>The obligate alkalophilic soda-lake fungus Sodiomyces alkalinus has shifted to a protein diet.</title>
        <authorList>
            <person name="Grum-Grzhimaylo A.A."/>
            <person name="Falkoski D.L."/>
            <person name="van den Heuvel J."/>
            <person name="Valero-Jimenez C.A."/>
            <person name="Min B."/>
            <person name="Choi I.G."/>
            <person name="Lipzen A."/>
            <person name="Daum C.G."/>
            <person name="Aanen D.K."/>
            <person name="Tsang A."/>
            <person name="Henrissat B."/>
            <person name="Bilanenko E.N."/>
            <person name="de Vries R.P."/>
            <person name="van Kan J.A.L."/>
            <person name="Grigoriev I.V."/>
            <person name="Debets A.J.M."/>
        </authorList>
    </citation>
    <scope>NUCLEOTIDE SEQUENCE [LARGE SCALE GENOMIC DNA]</scope>
    <source>
        <strain evidence="1 2">F11</strain>
    </source>
</reference>
<dbReference type="EMBL" id="ML119060">
    <property type="protein sequence ID" value="ROT35865.1"/>
    <property type="molecule type" value="Genomic_DNA"/>
</dbReference>
<protein>
    <submittedName>
        <fullName evidence="1">Uncharacterized protein</fullName>
    </submittedName>
</protein>
<keyword evidence="2" id="KW-1185">Reference proteome</keyword>
<accession>A0A3N2PMX3</accession>
<name>A0A3N2PMX3_SODAK</name>
<evidence type="ECO:0000313" key="2">
    <source>
        <dbReference type="Proteomes" id="UP000272025"/>
    </source>
</evidence>
<dbReference type="RefSeq" id="XP_028463671.1">
    <property type="nucleotide sequence ID" value="XM_028614485.1"/>
</dbReference>
<gene>
    <name evidence="1" type="ORF">SODALDRAFT_362711</name>
</gene>
<dbReference type="Proteomes" id="UP000272025">
    <property type="component" value="Unassembled WGS sequence"/>
</dbReference>
<sequence length="197" mass="22063">MSSITESQTDGHGATTPISNLSSLPYTIRLQLQAPIPAVSCMSICGHVLSRNDIQTRVPIRTVKSQASNHHLAFDEDEYLHVWKRHIDDNGRLAEFPDRSSFKLKMQHCAKGYIACWGIRRGEGRYRVGRVKALSSPSPDLARPSIDVAMPVFVRITYAAIMSWDVPQTAPKIRRAQISSPLTKQDRLQCRVITLLA</sequence>
<evidence type="ECO:0000313" key="1">
    <source>
        <dbReference type="EMBL" id="ROT35865.1"/>
    </source>
</evidence>
<dbReference type="AlphaFoldDB" id="A0A3N2PMX3"/>